<dbReference type="AlphaFoldDB" id="A0AA96LJ73"/>
<dbReference type="GO" id="GO:0046872">
    <property type="term" value="F:metal ion binding"/>
    <property type="evidence" value="ECO:0007669"/>
    <property type="project" value="UniProtKB-KW"/>
</dbReference>
<dbReference type="GO" id="GO:0019752">
    <property type="term" value="P:carboxylic acid metabolic process"/>
    <property type="evidence" value="ECO:0007669"/>
    <property type="project" value="UniProtKB-ARBA"/>
</dbReference>
<organism evidence="4 5">
    <name type="scientific">Paenibacillus roseopurpureus</name>
    <dbReference type="NCBI Taxonomy" id="2918901"/>
    <lineage>
        <taxon>Bacteria</taxon>
        <taxon>Bacillati</taxon>
        <taxon>Bacillota</taxon>
        <taxon>Bacilli</taxon>
        <taxon>Bacillales</taxon>
        <taxon>Paenibacillaceae</taxon>
        <taxon>Paenibacillus</taxon>
    </lineage>
</organism>
<evidence type="ECO:0000313" key="4">
    <source>
        <dbReference type="EMBL" id="WNR42690.1"/>
    </source>
</evidence>
<dbReference type="InterPro" id="IPR036663">
    <property type="entry name" value="Fumarylacetoacetase_C_sf"/>
</dbReference>
<accession>A0AA96LJ73</accession>
<evidence type="ECO:0000256" key="2">
    <source>
        <dbReference type="ARBA" id="ARBA00022723"/>
    </source>
</evidence>
<dbReference type="InterPro" id="IPR051121">
    <property type="entry name" value="FAH"/>
</dbReference>
<dbReference type="GO" id="GO:0016787">
    <property type="term" value="F:hydrolase activity"/>
    <property type="evidence" value="ECO:0007669"/>
    <property type="project" value="UniProtKB-KW"/>
</dbReference>
<comment type="similarity">
    <text evidence="1">Belongs to the FAH family.</text>
</comment>
<proteinExistence type="inferred from homology"/>
<dbReference type="Proteomes" id="UP001304650">
    <property type="component" value="Chromosome"/>
</dbReference>
<dbReference type="GO" id="GO:0016853">
    <property type="term" value="F:isomerase activity"/>
    <property type="evidence" value="ECO:0007669"/>
    <property type="project" value="UniProtKB-ARBA"/>
</dbReference>
<evidence type="ECO:0000313" key="5">
    <source>
        <dbReference type="Proteomes" id="UP001304650"/>
    </source>
</evidence>
<dbReference type="KEGG" id="proo:MJB10_16370"/>
<dbReference type="EMBL" id="CP130319">
    <property type="protein sequence ID" value="WNR42690.1"/>
    <property type="molecule type" value="Genomic_DNA"/>
</dbReference>
<keyword evidence="4" id="KW-0378">Hydrolase</keyword>
<dbReference type="PANTHER" id="PTHR42796:SF4">
    <property type="entry name" value="FUMARYLACETOACETATE HYDROLASE DOMAIN-CONTAINING PROTEIN 2A"/>
    <property type="match status" value="1"/>
</dbReference>
<protein>
    <submittedName>
        <fullName evidence="4">Fumarylacetoacetate hydrolase family protein</fullName>
    </submittedName>
</protein>
<evidence type="ECO:0000256" key="1">
    <source>
        <dbReference type="ARBA" id="ARBA00010211"/>
    </source>
</evidence>
<dbReference type="PANTHER" id="PTHR42796">
    <property type="entry name" value="FUMARYLACETOACETATE HYDROLASE DOMAIN-CONTAINING PROTEIN 2A-RELATED"/>
    <property type="match status" value="1"/>
</dbReference>
<dbReference type="RefSeq" id="WP_314796341.1">
    <property type="nucleotide sequence ID" value="NZ_CP130319.1"/>
</dbReference>
<keyword evidence="2" id="KW-0479">Metal-binding</keyword>
<evidence type="ECO:0000259" key="3">
    <source>
        <dbReference type="Pfam" id="PF01557"/>
    </source>
</evidence>
<reference evidence="4" key="1">
    <citation type="submission" date="2022-02" db="EMBL/GenBank/DDBJ databases">
        <title>Paenibacillus sp. MBLB1832 Whole Genome Shotgun Sequencing.</title>
        <authorList>
            <person name="Hwang C.Y."/>
            <person name="Cho E.-S."/>
            <person name="Seo M.-J."/>
        </authorList>
    </citation>
    <scope>NUCLEOTIDE SEQUENCE</scope>
    <source>
        <strain evidence="4">MBLB1832</strain>
    </source>
</reference>
<dbReference type="InterPro" id="IPR011234">
    <property type="entry name" value="Fumarylacetoacetase-like_C"/>
</dbReference>
<dbReference type="Gene3D" id="3.90.850.10">
    <property type="entry name" value="Fumarylacetoacetase-like, C-terminal domain"/>
    <property type="match status" value="1"/>
</dbReference>
<keyword evidence="5" id="KW-1185">Reference proteome</keyword>
<dbReference type="FunFam" id="3.90.850.10:FF:000002">
    <property type="entry name" value="2-hydroxyhepta-2,4-diene-1,7-dioate isomerase"/>
    <property type="match status" value="1"/>
</dbReference>
<name>A0AA96LJ73_9BACL</name>
<sequence length="319" mass="34891">MKLLTFVQNGEYRLGIKLDQGVLDLQAALEAVPSKEILPATVHEVIKGGSEAVELLRTYAESVMSSGDSKEAYVLEEATLTLGPCVTNPGKMICVGLNYRKHAEETHAPIPAYPILFNKFSNTLAAQGDQIPLPAVSQKVDYEAELVIVIGKKAKYVSREDALSHVFGYCNVNDLSARDLQLRTQQWMLGKICDKFSPLGPYLVTADEVGDPNQLDIQCIVNGEVRQSSNTSDMIFYCDEIVSYISQHMTLEPGDIIFTGTPEGVVLGYPLEKQVYLKDGDQVTIQIEKLGALTNTMVADKGTPSAQVLRSGSDNHVHV</sequence>
<dbReference type="SUPFAM" id="SSF56529">
    <property type="entry name" value="FAH"/>
    <property type="match status" value="1"/>
</dbReference>
<gene>
    <name evidence="4" type="ORF">MJB10_16370</name>
</gene>
<dbReference type="Pfam" id="PF01557">
    <property type="entry name" value="FAA_hydrolase"/>
    <property type="match status" value="1"/>
</dbReference>
<feature type="domain" description="Fumarylacetoacetase-like C-terminal" evidence="3">
    <location>
        <begin position="91"/>
        <end position="297"/>
    </location>
</feature>